<accession>A0ABT8L0D2</accession>
<organism evidence="2 3">
    <name type="scientific">Agaribacillus aureus</name>
    <dbReference type="NCBI Taxonomy" id="3051825"/>
    <lineage>
        <taxon>Bacteria</taxon>
        <taxon>Pseudomonadati</taxon>
        <taxon>Bacteroidota</taxon>
        <taxon>Cytophagia</taxon>
        <taxon>Cytophagales</taxon>
        <taxon>Splendidivirgaceae</taxon>
        <taxon>Agaribacillus</taxon>
    </lineage>
</organism>
<keyword evidence="3" id="KW-1185">Reference proteome</keyword>
<dbReference type="EMBL" id="JAUJEB010000001">
    <property type="protein sequence ID" value="MDN5210521.1"/>
    <property type="molecule type" value="Genomic_DNA"/>
</dbReference>
<dbReference type="SUPFAM" id="SSF48498">
    <property type="entry name" value="Tetracyclin repressor-like, C-terminal domain"/>
    <property type="match status" value="1"/>
</dbReference>
<evidence type="ECO:0000259" key="1">
    <source>
        <dbReference type="Pfam" id="PF17931"/>
    </source>
</evidence>
<protein>
    <submittedName>
        <fullName evidence="2">TetR family transcriptional regulator C-terminal domain-containing protein</fullName>
    </submittedName>
</protein>
<reference evidence="2" key="1">
    <citation type="submission" date="2023-06" db="EMBL/GenBank/DDBJ databases">
        <title>Genomic of Agaribacillus aureum.</title>
        <authorList>
            <person name="Wang G."/>
        </authorList>
    </citation>
    <scope>NUCLEOTIDE SEQUENCE</scope>
    <source>
        <strain evidence="2">BMA12</strain>
    </source>
</reference>
<proteinExistence type="predicted"/>
<name>A0ABT8L0D2_9BACT</name>
<evidence type="ECO:0000313" key="2">
    <source>
        <dbReference type="EMBL" id="MDN5210521.1"/>
    </source>
</evidence>
<dbReference type="InterPro" id="IPR036271">
    <property type="entry name" value="Tet_transcr_reg_TetR-rel_C_sf"/>
</dbReference>
<feature type="domain" description="Tetracyclin repressor-like C-terminal" evidence="1">
    <location>
        <begin position="81"/>
        <end position="207"/>
    </location>
</feature>
<dbReference type="Gene3D" id="1.10.357.10">
    <property type="entry name" value="Tetracycline Repressor, domain 2"/>
    <property type="match status" value="1"/>
</dbReference>
<dbReference type="Proteomes" id="UP001172083">
    <property type="component" value="Unassembled WGS sequence"/>
</dbReference>
<dbReference type="RefSeq" id="WP_346755865.1">
    <property type="nucleotide sequence ID" value="NZ_JAUJEB010000001.1"/>
</dbReference>
<evidence type="ECO:0000313" key="3">
    <source>
        <dbReference type="Proteomes" id="UP001172083"/>
    </source>
</evidence>
<gene>
    <name evidence="2" type="ORF">QQ020_00640</name>
</gene>
<dbReference type="Pfam" id="PF17931">
    <property type="entry name" value="TetR_C_23"/>
    <property type="match status" value="1"/>
</dbReference>
<dbReference type="InterPro" id="IPR041673">
    <property type="entry name" value="TetR_C_23"/>
</dbReference>
<sequence>MKEETPVDIEGAYMKYVLERGDRPKSIYSFAQDLGIKESEFYDQFGSFEAVEKAIFKAFFDHTKALLDKNKEFQTFDARNKLISFYYTFFEVLKANRSYVVFSFEAEKNKLKLLSTLSELKKAFGKFIREIGIETIDFKEEKMEKFKNQGLHEGAWAQLLFTIKFWLEDSSKGFEKTDIFIEKSITTSFAVLDNSAIKSVLDLGKFLFKEKVMKN</sequence>
<comment type="caution">
    <text evidence="2">The sequence shown here is derived from an EMBL/GenBank/DDBJ whole genome shotgun (WGS) entry which is preliminary data.</text>
</comment>